<keyword evidence="6" id="KW-1185">Reference proteome</keyword>
<feature type="domain" description="HTH lacI-type" evidence="4">
    <location>
        <begin position="7"/>
        <end position="61"/>
    </location>
</feature>
<evidence type="ECO:0000313" key="6">
    <source>
        <dbReference type="Proteomes" id="UP000307943"/>
    </source>
</evidence>
<dbReference type="Gene3D" id="3.40.50.2300">
    <property type="match status" value="2"/>
</dbReference>
<evidence type="ECO:0000313" key="5">
    <source>
        <dbReference type="EMBL" id="TNJ62772.1"/>
    </source>
</evidence>
<dbReference type="AlphaFoldDB" id="A0A5C4T107"/>
<gene>
    <name evidence="5" type="ORF">FE784_28765</name>
</gene>
<keyword evidence="2" id="KW-0238">DNA-binding</keyword>
<keyword evidence="3" id="KW-0804">Transcription</keyword>
<dbReference type="EMBL" id="VDCQ01000053">
    <property type="protein sequence ID" value="TNJ62772.1"/>
    <property type="molecule type" value="Genomic_DNA"/>
</dbReference>
<dbReference type="SUPFAM" id="SSF47413">
    <property type="entry name" value="lambda repressor-like DNA-binding domains"/>
    <property type="match status" value="1"/>
</dbReference>
<proteinExistence type="predicted"/>
<dbReference type="Proteomes" id="UP000307943">
    <property type="component" value="Unassembled WGS sequence"/>
</dbReference>
<reference evidence="5 6" key="1">
    <citation type="submission" date="2019-05" db="EMBL/GenBank/DDBJ databases">
        <title>We sequenced the genome of Paenibacillus hemerocallicola KCTC 33185 for further insight into its adaptation and study the phylogeny of Paenibacillus.</title>
        <authorList>
            <person name="Narsing Rao M.P."/>
        </authorList>
    </citation>
    <scope>NUCLEOTIDE SEQUENCE [LARGE SCALE GENOMIC DNA]</scope>
    <source>
        <strain evidence="5 6">KCTC 33185</strain>
    </source>
</reference>
<dbReference type="GO" id="GO:0003700">
    <property type="term" value="F:DNA-binding transcription factor activity"/>
    <property type="evidence" value="ECO:0007669"/>
    <property type="project" value="TreeGrafter"/>
</dbReference>
<dbReference type="CDD" id="cd01392">
    <property type="entry name" value="HTH_LacI"/>
    <property type="match status" value="1"/>
</dbReference>
<name>A0A5C4T107_9BACL</name>
<comment type="caution">
    <text evidence="5">The sequence shown here is derived from an EMBL/GenBank/DDBJ whole genome shotgun (WGS) entry which is preliminary data.</text>
</comment>
<dbReference type="RefSeq" id="WP_139605707.1">
    <property type="nucleotide sequence ID" value="NZ_VDCQ01000053.1"/>
</dbReference>
<evidence type="ECO:0000256" key="1">
    <source>
        <dbReference type="ARBA" id="ARBA00023015"/>
    </source>
</evidence>
<dbReference type="InterPro" id="IPR028082">
    <property type="entry name" value="Peripla_BP_I"/>
</dbReference>
<dbReference type="PANTHER" id="PTHR30146">
    <property type="entry name" value="LACI-RELATED TRANSCRIPTIONAL REPRESSOR"/>
    <property type="match status" value="1"/>
</dbReference>
<dbReference type="SUPFAM" id="SSF53822">
    <property type="entry name" value="Periplasmic binding protein-like I"/>
    <property type="match status" value="1"/>
</dbReference>
<dbReference type="InterPro" id="IPR046335">
    <property type="entry name" value="LacI/GalR-like_sensor"/>
</dbReference>
<dbReference type="PROSITE" id="PS50932">
    <property type="entry name" value="HTH_LACI_2"/>
    <property type="match status" value="1"/>
</dbReference>
<evidence type="ECO:0000256" key="2">
    <source>
        <dbReference type="ARBA" id="ARBA00023125"/>
    </source>
</evidence>
<dbReference type="InterPro" id="IPR000843">
    <property type="entry name" value="HTH_LacI"/>
</dbReference>
<dbReference type="InterPro" id="IPR010982">
    <property type="entry name" value="Lambda_DNA-bd_dom_sf"/>
</dbReference>
<dbReference type="Gene3D" id="1.10.260.40">
    <property type="entry name" value="lambda repressor-like DNA-binding domains"/>
    <property type="match status" value="1"/>
</dbReference>
<keyword evidence="1" id="KW-0805">Transcription regulation</keyword>
<accession>A0A5C4T107</accession>
<dbReference type="OrthoDB" id="2026446at2"/>
<dbReference type="PANTHER" id="PTHR30146:SF109">
    <property type="entry name" value="HTH-TYPE TRANSCRIPTIONAL REGULATOR GALS"/>
    <property type="match status" value="1"/>
</dbReference>
<protein>
    <submittedName>
        <fullName evidence="5">LacI family transcriptional regulator</fullName>
    </submittedName>
</protein>
<sequence length="361" mass="40700">MTQKKKITLQMIADELQLSLHTVSKALRGLPGMSEETRHEVAVAARRLGYRTKAQLHSLNVDHIPLYPLNKRRFKLIVTSDASASRLNQLLLQGVQEKLAEHGHTGEMVMLPPALNSQAAIELWAEQHDLAFADGLFLLPMILPQVEQMLLHLPLPRILFNFPPADDPEVDCVIWDIEGAVRQSVRHLLDNGHRRIVYIGNTSRFRGFGLRWEAFSDTMREAGLPVSPEQHITAGFSGKGSWVRNVQKHLADSDATAILNGVHQHAAWIYHVCSSIGKSIPRDLSLVSIQHEEDAFVPQLSRPVLPIYETGMRGAERMLWRLANPSQPYEHIYLQGTFVNGNTVRQIRADRSARSQKDRAK</sequence>
<dbReference type="CDD" id="cd06267">
    <property type="entry name" value="PBP1_LacI_sugar_binding-like"/>
    <property type="match status" value="1"/>
</dbReference>
<evidence type="ECO:0000259" key="4">
    <source>
        <dbReference type="PROSITE" id="PS50932"/>
    </source>
</evidence>
<dbReference type="SMART" id="SM00354">
    <property type="entry name" value="HTH_LACI"/>
    <property type="match status" value="1"/>
</dbReference>
<evidence type="ECO:0000256" key="3">
    <source>
        <dbReference type="ARBA" id="ARBA00023163"/>
    </source>
</evidence>
<dbReference type="GO" id="GO:0000976">
    <property type="term" value="F:transcription cis-regulatory region binding"/>
    <property type="evidence" value="ECO:0007669"/>
    <property type="project" value="TreeGrafter"/>
</dbReference>
<organism evidence="5 6">
    <name type="scientific">Paenibacillus hemerocallicola</name>
    <dbReference type="NCBI Taxonomy" id="1172614"/>
    <lineage>
        <taxon>Bacteria</taxon>
        <taxon>Bacillati</taxon>
        <taxon>Bacillota</taxon>
        <taxon>Bacilli</taxon>
        <taxon>Bacillales</taxon>
        <taxon>Paenibacillaceae</taxon>
        <taxon>Paenibacillus</taxon>
    </lineage>
</organism>
<dbReference type="Pfam" id="PF13377">
    <property type="entry name" value="Peripla_BP_3"/>
    <property type="match status" value="1"/>
</dbReference>